<evidence type="ECO:0000256" key="1">
    <source>
        <dbReference type="SAM" id="MobiDB-lite"/>
    </source>
</evidence>
<dbReference type="EMBL" id="AP003048">
    <property type="protein sequence ID" value="BAB55807.1"/>
    <property type="molecule type" value="Genomic_DNA"/>
</dbReference>
<dbReference type="AlphaFoldDB" id="Q94JC7"/>
<name>Q94JC7_ORYSJ</name>
<organism evidence="2">
    <name type="scientific">Oryza sativa subsp. japonica</name>
    <name type="common">Rice</name>
    <dbReference type="NCBI Taxonomy" id="39947"/>
    <lineage>
        <taxon>Eukaryota</taxon>
        <taxon>Viridiplantae</taxon>
        <taxon>Streptophyta</taxon>
        <taxon>Embryophyta</taxon>
        <taxon>Tracheophyta</taxon>
        <taxon>Spermatophyta</taxon>
        <taxon>Magnoliopsida</taxon>
        <taxon>Liliopsida</taxon>
        <taxon>Poales</taxon>
        <taxon>Poaceae</taxon>
        <taxon>BOP clade</taxon>
        <taxon>Oryzoideae</taxon>
        <taxon>Oryzeae</taxon>
        <taxon>Oryzinae</taxon>
        <taxon>Oryza</taxon>
        <taxon>Oryza sativa</taxon>
    </lineage>
</organism>
<proteinExistence type="predicted"/>
<feature type="region of interest" description="Disordered" evidence="1">
    <location>
        <begin position="53"/>
        <end position="73"/>
    </location>
</feature>
<reference evidence="2" key="1">
    <citation type="journal article" date="2002" name="Nature">
        <title>The genome sequence and structure of rice chromosome 1.</title>
        <authorList>
            <person name="Sasaki T."/>
            <person name="Matsumoto T."/>
            <person name="Yamamoto K."/>
            <person name="Sakata K."/>
            <person name="Baba T."/>
            <person name="Katayose Y."/>
            <person name="Wu J."/>
            <person name="Niimura Y."/>
            <person name="Cheng Z."/>
            <person name="Nagamura Y."/>
            <person name="Antonio B.A."/>
            <person name="Kanamori H."/>
            <person name="Hosokawa S."/>
            <person name="Masukawa M."/>
            <person name="Arikawa K."/>
            <person name="Chiden Y."/>
            <person name="Hayashi M."/>
            <person name="Okamoto M."/>
            <person name="Ando T."/>
            <person name="Aoki H."/>
            <person name="Arita K."/>
            <person name="Hamada M."/>
            <person name="Harada C."/>
            <person name="Hijishita S."/>
            <person name="Honda M."/>
            <person name="Ichikawa Y."/>
            <person name="Idonuma A."/>
            <person name="Iijima M."/>
            <person name="Ikeda M."/>
            <person name="Ikeno M."/>
            <person name="Itoh S."/>
            <person name="Itoh T."/>
            <person name="Itoh Y."/>
            <person name="Itoh Y."/>
            <person name="Iwabuchi A."/>
            <person name="Kamiya K."/>
            <person name="Karasawa W."/>
            <person name="Katagiri S."/>
            <person name="Kikuta A."/>
            <person name="Kobayashi N."/>
            <person name="Kono I."/>
            <person name="Machita K."/>
            <person name="Maehara T."/>
            <person name="Mizuno H."/>
            <person name="Mizubayashi T."/>
            <person name="Mukai Y."/>
            <person name="Nagasaki H."/>
            <person name="Nakashima M."/>
            <person name="Nakama Y."/>
            <person name="Nakamichi Y."/>
            <person name="Nakamura M."/>
            <person name="Namiki N."/>
            <person name="Negishi M."/>
            <person name="Ohta I."/>
            <person name="Ono N."/>
            <person name="Saji S."/>
            <person name="Sakai K."/>
            <person name="Shibata M."/>
            <person name="Shimokawa T."/>
            <person name="Shomura A."/>
            <person name="Song J."/>
            <person name="Takazaki Y."/>
            <person name="Terasawa K."/>
            <person name="Tsuji K."/>
            <person name="Waki K."/>
            <person name="Yamagata H."/>
            <person name="Yamane H."/>
            <person name="Yoshiki S."/>
            <person name="Yoshihara R."/>
            <person name="Yukawa K."/>
            <person name="Zhong H."/>
            <person name="Iwama H."/>
            <person name="Endo T."/>
            <person name="Ito H."/>
            <person name="Hahn J.H."/>
            <person name="Kim H.I."/>
            <person name="Eun M.Y."/>
            <person name="Yano M."/>
            <person name="Jiang J."/>
            <person name="Gojobori T."/>
        </authorList>
    </citation>
    <scope>NUCLEOTIDE SEQUENCE [LARGE SCALE GENOMIC DNA]</scope>
</reference>
<sequence length="73" mass="8363">MHRKEIINHGNEIDGDNEDVVEAKLVIKPGMAERDWKMRLDMAVGVLRYRRGSATNDMPDARGDRRSATARRL</sequence>
<evidence type="ECO:0000313" key="2">
    <source>
        <dbReference type="EMBL" id="BAB55807.1"/>
    </source>
</evidence>
<protein>
    <submittedName>
        <fullName evidence="2">Uncharacterized protein P0710A02.7</fullName>
    </submittedName>
</protein>
<gene>
    <name evidence="2" type="primary">P0710A02.7</name>
</gene>
<accession>Q94JC7</accession>
<dbReference type="Proteomes" id="UP000817658">
    <property type="component" value="Chromosome 1"/>
</dbReference>